<proteinExistence type="predicted"/>
<dbReference type="EMBL" id="DMVW01000049">
    <property type="protein sequence ID" value="HAR51212.1"/>
    <property type="molecule type" value="Genomic_DNA"/>
</dbReference>
<evidence type="ECO:0000259" key="3">
    <source>
        <dbReference type="Pfam" id="PF00905"/>
    </source>
</evidence>
<dbReference type="InterPro" id="IPR012338">
    <property type="entry name" value="Beta-lactam/transpept-like"/>
</dbReference>
<name>A0A348W9K0_9RHOB</name>
<dbReference type="SUPFAM" id="SSF56601">
    <property type="entry name" value="beta-lactamase/transpeptidase-like"/>
    <property type="match status" value="1"/>
</dbReference>
<dbReference type="AlphaFoldDB" id="A0A348W9K0"/>
<dbReference type="GO" id="GO:0008955">
    <property type="term" value="F:peptidoglycan glycosyltransferase activity"/>
    <property type="evidence" value="ECO:0007669"/>
    <property type="project" value="TreeGrafter"/>
</dbReference>
<keyword evidence="1" id="KW-0328">Glycosyltransferase</keyword>
<feature type="non-terminal residue" evidence="4">
    <location>
        <position position="1"/>
    </location>
</feature>
<evidence type="ECO:0000256" key="2">
    <source>
        <dbReference type="ARBA" id="ARBA00022679"/>
    </source>
</evidence>
<dbReference type="PANTHER" id="PTHR32282">
    <property type="entry name" value="BINDING PROTEIN TRANSPEPTIDASE, PUTATIVE-RELATED"/>
    <property type="match status" value="1"/>
</dbReference>
<reference evidence="4 5" key="1">
    <citation type="journal article" date="2018" name="Nat. Biotechnol.">
        <title>A standardized bacterial taxonomy based on genome phylogeny substantially revises the tree of life.</title>
        <authorList>
            <person name="Parks D.H."/>
            <person name="Chuvochina M."/>
            <person name="Waite D.W."/>
            <person name="Rinke C."/>
            <person name="Skarshewski A."/>
            <person name="Chaumeil P.A."/>
            <person name="Hugenholtz P."/>
        </authorList>
    </citation>
    <scope>NUCLEOTIDE SEQUENCE [LARGE SCALE GENOMIC DNA]</scope>
    <source>
        <strain evidence="4">UBA9169</strain>
    </source>
</reference>
<dbReference type="GO" id="GO:0008658">
    <property type="term" value="F:penicillin binding"/>
    <property type="evidence" value="ECO:0007669"/>
    <property type="project" value="InterPro"/>
</dbReference>
<keyword evidence="2 4" id="KW-0808">Transferase</keyword>
<feature type="domain" description="Penicillin-binding protein transpeptidase" evidence="3">
    <location>
        <begin position="6"/>
        <end position="216"/>
    </location>
</feature>
<dbReference type="Gene3D" id="3.40.710.10">
    <property type="entry name" value="DD-peptidase/beta-lactamase superfamily"/>
    <property type="match status" value="1"/>
</dbReference>
<evidence type="ECO:0000313" key="4">
    <source>
        <dbReference type="EMBL" id="HAR51212.1"/>
    </source>
</evidence>
<gene>
    <name evidence="4" type="ORF">DCS45_04950</name>
</gene>
<feature type="non-terminal residue" evidence="4">
    <location>
        <position position="232"/>
    </location>
</feature>
<accession>A0A348W9K0</accession>
<dbReference type="GO" id="GO:0009252">
    <property type="term" value="P:peptidoglycan biosynthetic process"/>
    <property type="evidence" value="ECO:0007669"/>
    <property type="project" value="TreeGrafter"/>
</dbReference>
<organism evidence="4 5">
    <name type="scientific">Roseovarius nubinhibens</name>
    <dbReference type="NCBI Taxonomy" id="314263"/>
    <lineage>
        <taxon>Bacteria</taxon>
        <taxon>Pseudomonadati</taxon>
        <taxon>Pseudomonadota</taxon>
        <taxon>Alphaproteobacteria</taxon>
        <taxon>Rhodobacterales</taxon>
        <taxon>Roseobacteraceae</taxon>
        <taxon>Roseovarius</taxon>
    </lineage>
</organism>
<evidence type="ECO:0000256" key="1">
    <source>
        <dbReference type="ARBA" id="ARBA00022676"/>
    </source>
</evidence>
<dbReference type="InterPro" id="IPR050396">
    <property type="entry name" value="Glycosyltr_51/Transpeptidase"/>
</dbReference>
<dbReference type="Pfam" id="PF00905">
    <property type="entry name" value="Transpeptidase"/>
    <property type="match status" value="1"/>
</dbReference>
<evidence type="ECO:0000313" key="5">
    <source>
        <dbReference type="Proteomes" id="UP000264719"/>
    </source>
</evidence>
<sequence>VSGAFNRATQAKRQTGSSFKPFVYATALELGHSPNDTVVDDAYCLNIPGSGEWCPSNYDRRFHGRVTLTQALQESYNIPAVKVSESVGRDLVRKVASDFGIESDLAAGPALALGASESSLLEMTGAYAGILNGGSSVTPYGLIDLRLLGENEPLMGTTGGIGERVINEKAARELIYMMNKVVTSGTGQRAALPDREAAGKTGTTQAARDAWFLGFTADYVAGVWMGYDDNTP</sequence>
<comment type="caution">
    <text evidence="4">The sequence shown here is derived from an EMBL/GenBank/DDBJ whole genome shotgun (WGS) entry which is preliminary data.</text>
</comment>
<dbReference type="PANTHER" id="PTHR32282:SF33">
    <property type="entry name" value="PEPTIDOGLYCAN GLYCOSYLTRANSFERASE"/>
    <property type="match status" value="1"/>
</dbReference>
<dbReference type="GO" id="GO:0030288">
    <property type="term" value="C:outer membrane-bounded periplasmic space"/>
    <property type="evidence" value="ECO:0007669"/>
    <property type="project" value="TreeGrafter"/>
</dbReference>
<dbReference type="Proteomes" id="UP000264719">
    <property type="component" value="Unassembled WGS sequence"/>
</dbReference>
<protein>
    <submittedName>
        <fullName evidence="4">Glycosyl transferase</fullName>
    </submittedName>
</protein>
<dbReference type="InterPro" id="IPR001460">
    <property type="entry name" value="PCN-bd_Tpept"/>
</dbReference>